<organism evidence="1 2">
    <name type="scientific">Streptomyces formicae</name>
    <dbReference type="NCBI Taxonomy" id="1616117"/>
    <lineage>
        <taxon>Bacteria</taxon>
        <taxon>Bacillati</taxon>
        <taxon>Actinomycetota</taxon>
        <taxon>Actinomycetes</taxon>
        <taxon>Kitasatosporales</taxon>
        <taxon>Streptomycetaceae</taxon>
        <taxon>Streptomyces</taxon>
    </lineage>
</organism>
<evidence type="ECO:0000313" key="1">
    <source>
        <dbReference type="EMBL" id="ATL31169.1"/>
    </source>
</evidence>
<gene>
    <name evidence="1" type="ORF">KY5_6151</name>
</gene>
<evidence type="ECO:0000313" key="2">
    <source>
        <dbReference type="Proteomes" id="UP000221011"/>
    </source>
</evidence>
<sequence length="33" mass="3935">MTQNLYFDFYGVTTRLRVAPADADEALFYFRDQ</sequence>
<dbReference type="Proteomes" id="UP000221011">
    <property type="component" value="Chromosome"/>
</dbReference>
<reference evidence="1 2" key="1">
    <citation type="submission" date="2017-08" db="EMBL/GenBank/DDBJ databases">
        <title>Complete Genome Sequence of Streptomyces formicae KY5, the formicamycin producer.</title>
        <authorList>
            <person name="Holmes N.A."/>
            <person name="Devine R."/>
            <person name="Qin Z."/>
            <person name="Seipke R.F."/>
            <person name="Wilkinson B."/>
            <person name="Hutchings M.I."/>
        </authorList>
    </citation>
    <scope>NUCLEOTIDE SEQUENCE [LARGE SCALE GENOMIC DNA]</scope>
    <source>
        <strain evidence="1 2">KY5</strain>
    </source>
</reference>
<dbReference type="KEGG" id="sfk:KY5_6151"/>
<name>A0A291QHH7_9ACTN</name>
<keyword evidence="2" id="KW-1185">Reference proteome</keyword>
<accession>A0A291QHH7</accession>
<proteinExistence type="predicted"/>
<dbReference type="EMBL" id="CP022685">
    <property type="protein sequence ID" value="ATL31169.1"/>
    <property type="molecule type" value="Genomic_DNA"/>
</dbReference>
<dbReference type="AlphaFoldDB" id="A0A291QHH7"/>
<protein>
    <submittedName>
        <fullName evidence="1">Uncharacterized protein</fullName>
    </submittedName>
</protein>